<sequence>MSLKPVQYRWVLAALLSGMGWITHADARPPAELPGELTAEQILNGQYLWPASPEIKISRVNDKGFDPDAFGQVPAPGIHPRILFSPGDLPAIRKGVNDTDLGRKAYANLKQRNATARQESTAFSNVYTALLVGDAARVDELLGNYREAGADDGTSWHHRPNFEYILMLECFSALVDDDARKGQELAKAVTTLAQVYQQRLDAMDTAFLSGLGIPNSVNRDGNAMPANSELNSDVWRSGRRQAFGGEPWFAYMYDFAYNWMDAKQQSACRKAINTYIGGRTTMGSHMPHHFRNWNWVAVGAGLLLNAVATEGEEGHDLRVYEHTKEIQTDYVTYGWSQAGSSREAIGYTQFGLRWSGPAMVAMARRGHNLWNRQNWYNQLEWYAHAVQPGGGRFISHGDGGHDGPQILTPLMFKKAFPQDRLVDYVYRNALEEVNRGNDYVDGGRGYVMLQCLYAADPATEEEADAARAALGHTFFDPERGSLIANAGFGADEVQLQFECREDAFTANHQHADRGAFTLAGAGRVWGIEHFRGVESRHHNVVTIDYMGQGYFTPPGRWLGLVDDESATFGFCDAKHAYDGYWQTTVTGFADKNQPRRHYQRWAQYVDKTDTWLAENPDVDWQAHIDRTPQVEKYWAGFEAGDPRMWDEYSRPVHVPHNPVQKAFRSAGLVRGTHSYALVVDDIRKDDAPHTFDWNMMVDPDVELVSVKTDEILLGGDPARQTGSFTYNFDRKAEPGDPQLYIKVLERSLPENMFNNPQIRLETIEFKDARNWPDGRSFGLVKRLVVPSFSVEPKFKMLLFPHRQGDTLPEIAWNDARTQVSVEWADQKDVISFADGEDGRTRVKIVRDGKTITEL</sequence>
<dbReference type="InterPro" id="IPR008929">
    <property type="entry name" value="Chondroitin_lyas"/>
</dbReference>
<evidence type="ECO:0000313" key="3">
    <source>
        <dbReference type="Proteomes" id="UP000366872"/>
    </source>
</evidence>
<keyword evidence="1" id="KW-0732">Signal</keyword>
<dbReference type="SUPFAM" id="SSF48230">
    <property type="entry name" value="Chondroitin AC/alginate lyase"/>
    <property type="match status" value="1"/>
</dbReference>
<organism evidence="2 3">
    <name type="scientific">Pontiella desulfatans</name>
    <dbReference type="NCBI Taxonomy" id="2750659"/>
    <lineage>
        <taxon>Bacteria</taxon>
        <taxon>Pseudomonadati</taxon>
        <taxon>Kiritimatiellota</taxon>
        <taxon>Kiritimatiellia</taxon>
        <taxon>Kiritimatiellales</taxon>
        <taxon>Pontiellaceae</taxon>
        <taxon>Pontiella</taxon>
    </lineage>
</organism>
<name>A0A6C2U824_PONDE</name>
<dbReference type="Gene3D" id="2.70.98.70">
    <property type="match status" value="1"/>
</dbReference>
<feature type="signal peptide" evidence="1">
    <location>
        <begin position="1"/>
        <end position="27"/>
    </location>
</feature>
<gene>
    <name evidence="2" type="ORF">PDESU_04839</name>
</gene>
<dbReference type="Gene3D" id="1.50.10.100">
    <property type="entry name" value="Chondroitin AC/alginate lyase"/>
    <property type="match status" value="1"/>
</dbReference>
<dbReference type="AlphaFoldDB" id="A0A6C2U824"/>
<proteinExistence type="predicted"/>
<feature type="chain" id="PRO_5025542972" evidence="1">
    <location>
        <begin position="28"/>
        <end position="854"/>
    </location>
</feature>
<keyword evidence="3" id="KW-1185">Reference proteome</keyword>
<dbReference type="EMBL" id="CAAHFG010000003">
    <property type="protein sequence ID" value="VGO16248.1"/>
    <property type="molecule type" value="Genomic_DNA"/>
</dbReference>
<protein>
    <submittedName>
        <fullName evidence="2">Uncharacterized protein</fullName>
    </submittedName>
</protein>
<accession>A0A6C2U824</accession>
<evidence type="ECO:0000313" key="2">
    <source>
        <dbReference type="EMBL" id="VGO16248.1"/>
    </source>
</evidence>
<dbReference type="RefSeq" id="WP_136081781.1">
    <property type="nucleotide sequence ID" value="NZ_CAAHFG010000003.1"/>
</dbReference>
<dbReference type="Proteomes" id="UP000366872">
    <property type="component" value="Unassembled WGS sequence"/>
</dbReference>
<evidence type="ECO:0000256" key="1">
    <source>
        <dbReference type="SAM" id="SignalP"/>
    </source>
</evidence>
<reference evidence="2 3" key="1">
    <citation type="submission" date="2019-04" db="EMBL/GenBank/DDBJ databases">
        <authorList>
            <person name="Van Vliet M D."/>
        </authorList>
    </citation>
    <scope>NUCLEOTIDE SEQUENCE [LARGE SCALE GENOMIC DNA]</scope>
    <source>
        <strain evidence="2 3">F1</strain>
    </source>
</reference>